<dbReference type="PANTHER" id="PTHR43482">
    <property type="entry name" value="PROTEIN AST1-RELATED"/>
    <property type="match status" value="1"/>
</dbReference>
<dbReference type="SUPFAM" id="SSF50129">
    <property type="entry name" value="GroES-like"/>
    <property type="match status" value="1"/>
</dbReference>
<dbReference type="SMART" id="SM00829">
    <property type="entry name" value="PKS_ER"/>
    <property type="match status" value="1"/>
</dbReference>
<gene>
    <name evidence="2" type="ORF">ACFFJP_09835</name>
</gene>
<evidence type="ECO:0000313" key="2">
    <source>
        <dbReference type="EMBL" id="MFC0048587.1"/>
    </source>
</evidence>
<dbReference type="PANTHER" id="PTHR43482:SF1">
    <property type="entry name" value="PROTEIN AST1-RELATED"/>
    <property type="match status" value="1"/>
</dbReference>
<dbReference type="InterPro" id="IPR011032">
    <property type="entry name" value="GroES-like_sf"/>
</dbReference>
<evidence type="ECO:0000313" key="3">
    <source>
        <dbReference type="Proteomes" id="UP001589813"/>
    </source>
</evidence>
<dbReference type="Pfam" id="PF00107">
    <property type="entry name" value="ADH_zinc_N"/>
    <property type="match status" value="1"/>
</dbReference>
<dbReference type="InterPro" id="IPR020843">
    <property type="entry name" value="ER"/>
</dbReference>
<dbReference type="EMBL" id="JBHLXP010000001">
    <property type="protein sequence ID" value="MFC0048587.1"/>
    <property type="molecule type" value="Genomic_DNA"/>
</dbReference>
<dbReference type="SUPFAM" id="SSF51735">
    <property type="entry name" value="NAD(P)-binding Rossmann-fold domains"/>
    <property type="match status" value="1"/>
</dbReference>
<feature type="domain" description="Enoyl reductase (ER)" evidence="1">
    <location>
        <begin position="11"/>
        <end position="321"/>
    </location>
</feature>
<name>A0ABV6BCH5_9GAMM</name>
<keyword evidence="3" id="KW-1185">Reference proteome</keyword>
<reference evidence="2 3" key="1">
    <citation type="submission" date="2024-09" db="EMBL/GenBank/DDBJ databases">
        <authorList>
            <person name="Sun Q."/>
            <person name="Mori K."/>
        </authorList>
    </citation>
    <scope>NUCLEOTIDE SEQUENCE [LARGE SCALE GENOMIC DNA]</scope>
    <source>
        <strain evidence="2 3">KCTC 23315</strain>
    </source>
</reference>
<dbReference type="InterPro" id="IPR052585">
    <property type="entry name" value="Lipid_raft_assoc_Zn_ADH"/>
</dbReference>
<dbReference type="Proteomes" id="UP001589813">
    <property type="component" value="Unassembled WGS sequence"/>
</dbReference>
<comment type="caution">
    <text evidence="2">The sequence shown here is derived from an EMBL/GenBank/DDBJ whole genome shotgun (WGS) entry which is preliminary data.</text>
</comment>
<dbReference type="InterPro" id="IPR013154">
    <property type="entry name" value="ADH-like_N"/>
</dbReference>
<dbReference type="Gene3D" id="3.90.180.10">
    <property type="entry name" value="Medium-chain alcohol dehydrogenases, catalytic domain"/>
    <property type="match status" value="1"/>
</dbReference>
<dbReference type="Pfam" id="PF08240">
    <property type="entry name" value="ADH_N"/>
    <property type="match status" value="1"/>
</dbReference>
<organism evidence="2 3">
    <name type="scientific">Rheinheimera tilapiae</name>
    <dbReference type="NCBI Taxonomy" id="875043"/>
    <lineage>
        <taxon>Bacteria</taxon>
        <taxon>Pseudomonadati</taxon>
        <taxon>Pseudomonadota</taxon>
        <taxon>Gammaproteobacteria</taxon>
        <taxon>Chromatiales</taxon>
        <taxon>Chromatiaceae</taxon>
        <taxon>Rheinheimera</taxon>
    </lineage>
</organism>
<proteinExistence type="predicted"/>
<protein>
    <submittedName>
        <fullName evidence="2">Zinc-binding dehydrogenase</fullName>
    </submittedName>
</protein>
<dbReference type="InterPro" id="IPR036291">
    <property type="entry name" value="NAD(P)-bd_dom_sf"/>
</dbReference>
<sequence>MLYRAWTFNASTTEPTELIQHHLTVKALGDYELLVENHAIALNPVDWKIIRPGFLEGSAVQVAGVDGAGIVLAAGKLAKTAVGSRIAYHQSIRGNGSYGEMAIVDSRLSWPVPAHIRFSDAAALVCPGLTALQSLQKLPSMQQQCVLVHGAGTLVGTLLVQLLAAAGARVIAVASSRHQEHLLKLGALGVVNYQQQQVLADTQALLGEHKLTALFDCIDAEKVAAFYPLLDVNSHVITIQGRLTNNPFPAFDKAISLHEVALNTLHRYPSAGQITALQTEFAKLLQCGVSTVEPRLQTISFAEIPQSLQKLKQGQYAKYVAILKAEQ</sequence>
<dbReference type="Gene3D" id="3.40.50.720">
    <property type="entry name" value="NAD(P)-binding Rossmann-like Domain"/>
    <property type="match status" value="1"/>
</dbReference>
<dbReference type="RefSeq" id="WP_377242908.1">
    <property type="nucleotide sequence ID" value="NZ_JBHLXP010000001.1"/>
</dbReference>
<dbReference type="InterPro" id="IPR013149">
    <property type="entry name" value="ADH-like_C"/>
</dbReference>
<accession>A0ABV6BCH5</accession>
<evidence type="ECO:0000259" key="1">
    <source>
        <dbReference type="SMART" id="SM00829"/>
    </source>
</evidence>